<evidence type="ECO:0000256" key="1">
    <source>
        <dbReference type="ARBA" id="ARBA00008182"/>
    </source>
</evidence>
<evidence type="ECO:0000256" key="3">
    <source>
        <dbReference type="ARBA" id="ARBA00023307"/>
    </source>
</evidence>
<name>A0A4R6LHN2_9FIRM</name>
<dbReference type="AlphaFoldDB" id="A0A4R6LHN2"/>
<keyword evidence="2" id="KW-0157">Chromophore</keyword>
<proteinExistence type="inferred from homology"/>
<comment type="similarity">
    <text evidence="1">Belongs to the phycobiliprotein family.</text>
</comment>
<dbReference type="Proteomes" id="UP000295064">
    <property type="component" value="Unassembled WGS sequence"/>
</dbReference>
<evidence type="ECO:0000313" key="4">
    <source>
        <dbReference type="EMBL" id="TDO83415.1"/>
    </source>
</evidence>
<organism evidence="4 5">
    <name type="scientific">Halanaerobium saccharolyticum</name>
    <dbReference type="NCBI Taxonomy" id="43595"/>
    <lineage>
        <taxon>Bacteria</taxon>
        <taxon>Bacillati</taxon>
        <taxon>Bacillota</taxon>
        <taxon>Clostridia</taxon>
        <taxon>Halanaerobiales</taxon>
        <taxon>Halanaerobiaceae</taxon>
        <taxon>Halanaerobium</taxon>
    </lineage>
</organism>
<dbReference type="Gene3D" id="1.10.490.20">
    <property type="entry name" value="Phycocyanins"/>
    <property type="match status" value="1"/>
</dbReference>
<dbReference type="SUPFAM" id="SSF46458">
    <property type="entry name" value="Globin-like"/>
    <property type="match status" value="1"/>
</dbReference>
<accession>A0A4R6LHN2</accession>
<evidence type="ECO:0000313" key="5">
    <source>
        <dbReference type="Proteomes" id="UP000295064"/>
    </source>
</evidence>
<dbReference type="InterPro" id="IPR009050">
    <property type="entry name" value="Globin-like_sf"/>
</dbReference>
<reference evidence="4 5" key="1">
    <citation type="submission" date="2019-03" db="EMBL/GenBank/DDBJ databases">
        <title>Subsurface microbial communities from deep shales in Ohio and West Virginia, USA.</title>
        <authorList>
            <person name="Wrighton K."/>
        </authorList>
    </citation>
    <scope>NUCLEOTIDE SEQUENCE [LARGE SCALE GENOMIC DNA]</scope>
    <source>
        <strain evidence="4 5">MA284_T2</strain>
    </source>
</reference>
<gene>
    <name evidence="4" type="ORF">DFR79_12545</name>
</gene>
<evidence type="ECO:0000256" key="2">
    <source>
        <dbReference type="ARBA" id="ARBA00022991"/>
    </source>
</evidence>
<keyword evidence="3" id="KW-0089">Bile pigment</keyword>
<dbReference type="EMBL" id="SNWX01000025">
    <property type="protein sequence ID" value="TDO83415.1"/>
    <property type="molecule type" value="Genomic_DNA"/>
</dbReference>
<dbReference type="InterPro" id="IPR038719">
    <property type="entry name" value="Phycobilisome_asu/bsu_sf"/>
</dbReference>
<protein>
    <submittedName>
        <fullName evidence="4">Uncharacterized protein</fullName>
    </submittedName>
</protein>
<comment type="caution">
    <text evidence="4">The sequence shown here is derived from an EMBL/GenBank/DDBJ whole genome shotgun (WGS) entry which is preliminary data.</text>
</comment>
<sequence>MFNIYNRNLKRGALMSRIEIKEYILNNRESLVEKIMARQWRLMPELKEKYNTAMVEKTKSDTSYNLNYLTQAVFIDEKSTFSNYYNWLYTVLKERGIGIDVLKKHLLAISATLPTQLEESKSLINAVRENNKFTNLKIMVGGRLFLEKVISGRK</sequence>